<organism evidence="2 3">
    <name type="scientific">Demequina muriae</name>
    <dbReference type="NCBI Taxonomy" id="3051664"/>
    <lineage>
        <taxon>Bacteria</taxon>
        <taxon>Bacillati</taxon>
        <taxon>Actinomycetota</taxon>
        <taxon>Actinomycetes</taxon>
        <taxon>Micrococcales</taxon>
        <taxon>Demequinaceae</taxon>
        <taxon>Demequina</taxon>
    </lineage>
</organism>
<name>A0ABT8GD76_9MICO</name>
<dbReference type="Pfam" id="PF11382">
    <property type="entry name" value="MctB"/>
    <property type="match status" value="1"/>
</dbReference>
<sequence>MKDFRYHVVSLVAVFLALAVGVVLGSGPMRDALVGDLSDQISSLEEEAESARADADAAQAQTTTAQQFTDEAAPALLSETLLGVAVATVEVAGPDPQDSSGVRDRLVQAGATVAAEIVIEEAWTNPDQTAFRSSLASTMAPNVVGVDDATSPTTVLSHALAQALMPGVLPPGSTEDDLSGTDFPDPANAAERSALLLDLLVEAELVSGTTTAPIESFAIIAGPGAEDDAARAELSSSLAATAVVLADYTAGVAVASGPDAPGDLASAVQNSPDASAVVATVVEGTDSYGQISVPLAISQAFSGTVGHYGPGEGRTLVPPTP</sequence>
<dbReference type="Proteomes" id="UP001172708">
    <property type="component" value="Unassembled WGS sequence"/>
</dbReference>
<dbReference type="InterPro" id="IPR021522">
    <property type="entry name" value="MctB"/>
</dbReference>
<keyword evidence="3" id="KW-1185">Reference proteome</keyword>
<evidence type="ECO:0000313" key="3">
    <source>
        <dbReference type="Proteomes" id="UP001172708"/>
    </source>
</evidence>
<comment type="caution">
    <text evidence="2">The sequence shown here is derived from an EMBL/GenBank/DDBJ whole genome shotgun (WGS) entry which is preliminary data.</text>
</comment>
<evidence type="ECO:0000256" key="1">
    <source>
        <dbReference type="SAM" id="Coils"/>
    </source>
</evidence>
<proteinExistence type="predicted"/>
<evidence type="ECO:0000313" key="2">
    <source>
        <dbReference type="EMBL" id="MDN4479387.1"/>
    </source>
</evidence>
<gene>
    <name evidence="2" type="ORF">QQX02_00420</name>
</gene>
<dbReference type="EMBL" id="JAUHQA010000001">
    <property type="protein sequence ID" value="MDN4479387.1"/>
    <property type="molecule type" value="Genomic_DNA"/>
</dbReference>
<accession>A0ABT8GD76</accession>
<keyword evidence="1" id="KW-0175">Coiled coil</keyword>
<protein>
    <submittedName>
        <fullName evidence="2">Copper transporter</fullName>
    </submittedName>
</protein>
<reference evidence="2" key="1">
    <citation type="submission" date="2023-06" db="EMBL/GenBank/DDBJ databases">
        <title>Egi l300058.</title>
        <authorList>
            <person name="Gao L."/>
            <person name="Fang B.-Z."/>
            <person name="Li W.-J."/>
        </authorList>
    </citation>
    <scope>NUCLEOTIDE SEQUENCE</scope>
    <source>
        <strain evidence="2">EGI L300058</strain>
    </source>
</reference>
<feature type="coiled-coil region" evidence="1">
    <location>
        <begin position="34"/>
        <end position="61"/>
    </location>
</feature>